<keyword evidence="1" id="KW-0067">ATP-binding</keyword>
<dbReference type="Proteomes" id="UP001165186">
    <property type="component" value="Unassembled WGS sequence"/>
</dbReference>
<keyword evidence="2" id="KW-1185">Reference proteome</keyword>
<gene>
    <name evidence="1" type="primary">g10749</name>
    <name evidence="1" type="ORF">NpPPO83_00010749</name>
</gene>
<proteinExistence type="predicted"/>
<protein>
    <submittedName>
        <fullName evidence="1">DNA helicase ATP-dependent RecQ type</fullName>
    </submittedName>
</protein>
<evidence type="ECO:0000313" key="2">
    <source>
        <dbReference type="Proteomes" id="UP001165186"/>
    </source>
</evidence>
<evidence type="ECO:0000313" key="1">
    <source>
        <dbReference type="EMBL" id="GME36476.1"/>
    </source>
</evidence>
<accession>A0ACB5SDW8</accession>
<keyword evidence="1" id="KW-0378">Hydrolase</keyword>
<sequence length="163" mass="18562">MPFTLARSGFTYGVGQVRQDDETKDESTSPLSVSQESDLIRELVKKDLAERDRELSQAQYIYRDQTTKTEVSPWLEMTRWPSLFNSLDLSNVSPLAYAADPATEPLLVRLSESLDRLVERAYQSICEDKISVFDQARINSFMASDVTGWTRRMPWMVPAASSQ</sequence>
<dbReference type="EMBL" id="BSXG01000294">
    <property type="protein sequence ID" value="GME36476.1"/>
    <property type="molecule type" value="Genomic_DNA"/>
</dbReference>
<organism evidence="1 2">
    <name type="scientific">Neofusicoccum parvum</name>
    <dbReference type="NCBI Taxonomy" id="310453"/>
    <lineage>
        <taxon>Eukaryota</taxon>
        <taxon>Fungi</taxon>
        <taxon>Dikarya</taxon>
        <taxon>Ascomycota</taxon>
        <taxon>Pezizomycotina</taxon>
        <taxon>Dothideomycetes</taxon>
        <taxon>Dothideomycetes incertae sedis</taxon>
        <taxon>Botryosphaeriales</taxon>
        <taxon>Botryosphaeriaceae</taxon>
        <taxon>Neofusicoccum</taxon>
    </lineage>
</organism>
<comment type="caution">
    <text evidence="1">The sequence shown here is derived from an EMBL/GenBank/DDBJ whole genome shotgun (WGS) entry which is preliminary data.</text>
</comment>
<name>A0ACB5SDW8_9PEZI</name>
<keyword evidence="1" id="KW-0347">Helicase</keyword>
<keyword evidence="1" id="KW-0547">Nucleotide-binding</keyword>
<reference evidence="1" key="1">
    <citation type="submission" date="2024-09" db="EMBL/GenBank/DDBJ databases">
        <title>Draft Genome Sequences of Neofusicoccum parvum.</title>
        <authorList>
            <person name="Ashida A."/>
            <person name="Camagna M."/>
            <person name="Tanaka A."/>
            <person name="Takemoto D."/>
        </authorList>
    </citation>
    <scope>NUCLEOTIDE SEQUENCE</scope>
    <source>
        <strain evidence="1">PPO83</strain>
    </source>
</reference>